<dbReference type="OMA" id="CVKWSIL"/>
<evidence type="ECO:0000256" key="3">
    <source>
        <dbReference type="ARBA" id="ARBA00022989"/>
    </source>
</evidence>
<dbReference type="EMBL" id="DF977486">
    <property type="protein sequence ID" value="GAP89890.1"/>
    <property type="molecule type" value="Genomic_DNA"/>
</dbReference>
<dbReference type="AlphaFoldDB" id="A0A1W2TNF6"/>
<evidence type="ECO:0000313" key="9">
    <source>
        <dbReference type="Proteomes" id="UP000054516"/>
    </source>
</evidence>
<dbReference type="GO" id="GO:0016020">
    <property type="term" value="C:membrane"/>
    <property type="evidence" value="ECO:0007669"/>
    <property type="project" value="UniProtKB-SubCell"/>
</dbReference>
<evidence type="ECO:0000256" key="5">
    <source>
        <dbReference type="ARBA" id="ARBA00038359"/>
    </source>
</evidence>
<sequence length="328" mass="36230">MASTETQTPDQSGDGDDLRGYIIASVIPCMVLGFVALALRLLSRRIKYSALMVSDYLAISGFLCSWVISLIIISEAKLGLGLHISQVPFANIRLILLTTFIGELFYSIGFTVIKLSILMLYRQLFPTRLILVSTTALAVFVILWGIALLLVSIFSCEPIHGFWDIDIPSKCVDSKWFFVGNAIPNILADLFLLFLPMRDVWKLKMSIQSKIGVTGLFALGSFVIIASGLRIKFTLSINPQDVTWDYVGVGLWTAVEINVAVISCCLPTVRPAVSLIVPERLKRIFTGTQTHRTAGSQGYGLRSPHNRQHLGSHDDIHGSQTDDFVPLK</sequence>
<proteinExistence type="inferred from homology"/>
<name>A0A1W2TNF6_ROSNE</name>
<accession>A0A1W2TNF6</accession>
<dbReference type="OrthoDB" id="3934549at2759"/>
<organism evidence="8">
    <name type="scientific">Rosellinia necatrix</name>
    <name type="common">White root-rot fungus</name>
    <dbReference type="NCBI Taxonomy" id="77044"/>
    <lineage>
        <taxon>Eukaryota</taxon>
        <taxon>Fungi</taxon>
        <taxon>Dikarya</taxon>
        <taxon>Ascomycota</taxon>
        <taxon>Pezizomycotina</taxon>
        <taxon>Sordariomycetes</taxon>
        <taxon>Xylariomycetidae</taxon>
        <taxon>Xylariales</taxon>
        <taxon>Xylariaceae</taxon>
        <taxon>Rosellinia</taxon>
    </lineage>
</organism>
<evidence type="ECO:0000256" key="4">
    <source>
        <dbReference type="ARBA" id="ARBA00023136"/>
    </source>
</evidence>
<evidence type="ECO:0000256" key="6">
    <source>
        <dbReference type="SAM" id="Phobius"/>
    </source>
</evidence>
<dbReference type="Pfam" id="PF20684">
    <property type="entry name" value="Fung_rhodopsin"/>
    <property type="match status" value="1"/>
</dbReference>
<keyword evidence="3 6" id="KW-1133">Transmembrane helix</keyword>
<feature type="domain" description="Rhodopsin" evidence="7">
    <location>
        <begin position="39"/>
        <end position="273"/>
    </location>
</feature>
<dbReference type="PANTHER" id="PTHR33048:SF47">
    <property type="entry name" value="INTEGRAL MEMBRANE PROTEIN-RELATED"/>
    <property type="match status" value="1"/>
</dbReference>
<dbReference type="InterPro" id="IPR052337">
    <property type="entry name" value="SAT4-like"/>
</dbReference>
<keyword evidence="2 6" id="KW-0812">Transmembrane</keyword>
<evidence type="ECO:0000259" key="7">
    <source>
        <dbReference type="Pfam" id="PF20684"/>
    </source>
</evidence>
<keyword evidence="4 6" id="KW-0472">Membrane</keyword>
<feature type="transmembrane region" description="Helical" evidence="6">
    <location>
        <begin position="94"/>
        <end position="117"/>
    </location>
</feature>
<dbReference type="STRING" id="77044.A0A1W2TNF6"/>
<reference evidence="8" key="1">
    <citation type="submission" date="2016-03" db="EMBL/GenBank/DDBJ databases">
        <title>Draft genome sequence of Rosellinia necatrix.</title>
        <authorList>
            <person name="Kanematsu S."/>
        </authorList>
    </citation>
    <scope>NUCLEOTIDE SEQUENCE [LARGE SCALE GENOMIC DNA]</scope>
    <source>
        <strain evidence="8">W97</strain>
    </source>
</reference>
<evidence type="ECO:0000256" key="2">
    <source>
        <dbReference type="ARBA" id="ARBA00022692"/>
    </source>
</evidence>
<keyword evidence="9" id="KW-1185">Reference proteome</keyword>
<comment type="similarity">
    <text evidence="5">Belongs to the SAT4 family.</text>
</comment>
<dbReference type="PANTHER" id="PTHR33048">
    <property type="entry name" value="PTH11-LIKE INTEGRAL MEMBRANE PROTEIN (AFU_ORTHOLOGUE AFUA_5G11245)"/>
    <property type="match status" value="1"/>
</dbReference>
<feature type="transmembrane region" description="Helical" evidence="6">
    <location>
        <begin position="129"/>
        <end position="155"/>
    </location>
</feature>
<evidence type="ECO:0000313" key="8">
    <source>
        <dbReference type="EMBL" id="GAP89890.1"/>
    </source>
</evidence>
<feature type="transmembrane region" description="Helical" evidence="6">
    <location>
        <begin position="207"/>
        <end position="229"/>
    </location>
</feature>
<feature type="transmembrane region" description="Helical" evidence="6">
    <location>
        <begin position="20"/>
        <end position="42"/>
    </location>
</feature>
<comment type="subcellular location">
    <subcellularLocation>
        <location evidence="1">Membrane</location>
        <topology evidence="1">Multi-pass membrane protein</topology>
    </subcellularLocation>
</comment>
<feature type="transmembrane region" description="Helical" evidence="6">
    <location>
        <begin position="54"/>
        <end position="74"/>
    </location>
</feature>
<feature type="transmembrane region" description="Helical" evidence="6">
    <location>
        <begin position="175"/>
        <end position="195"/>
    </location>
</feature>
<evidence type="ECO:0000256" key="1">
    <source>
        <dbReference type="ARBA" id="ARBA00004141"/>
    </source>
</evidence>
<dbReference type="InterPro" id="IPR049326">
    <property type="entry name" value="Rhodopsin_dom_fungi"/>
</dbReference>
<protein>
    <submittedName>
        <fullName evidence="8">Putative integral membrane protein</fullName>
    </submittedName>
</protein>
<dbReference type="Proteomes" id="UP000054516">
    <property type="component" value="Unassembled WGS sequence"/>
</dbReference>
<gene>
    <name evidence="8" type="ORF">SAMD00023353_4100130</name>
</gene>